<accession>S3CMS1</accession>
<feature type="region of interest" description="Disordered" evidence="1">
    <location>
        <begin position="1"/>
        <end position="53"/>
    </location>
</feature>
<protein>
    <submittedName>
        <fullName evidence="2">Uncharacterized protein</fullName>
    </submittedName>
</protein>
<dbReference type="GeneID" id="19462000"/>
<dbReference type="Proteomes" id="UP000016922">
    <property type="component" value="Unassembled WGS sequence"/>
</dbReference>
<gene>
    <name evidence="2" type="ORF">GLAREA_02944</name>
</gene>
<dbReference type="HOGENOM" id="CLU_2831408_0_0_1"/>
<evidence type="ECO:0000256" key="1">
    <source>
        <dbReference type="SAM" id="MobiDB-lite"/>
    </source>
</evidence>
<dbReference type="KEGG" id="glz:GLAREA_02944"/>
<dbReference type="OrthoDB" id="1920692at2759"/>
<dbReference type="EMBL" id="KE145370">
    <property type="protein sequence ID" value="EPE27030.1"/>
    <property type="molecule type" value="Genomic_DNA"/>
</dbReference>
<proteinExistence type="predicted"/>
<keyword evidence="3" id="KW-1185">Reference proteome</keyword>
<sequence>MGQMMDRDRRLTGMLRGQTDHADAPIGFELNNPWRNYGRTSGDRPEDPESSVEVQILVKTAEADHW</sequence>
<organism evidence="2 3">
    <name type="scientific">Glarea lozoyensis (strain ATCC 20868 / MF5171)</name>
    <dbReference type="NCBI Taxonomy" id="1116229"/>
    <lineage>
        <taxon>Eukaryota</taxon>
        <taxon>Fungi</taxon>
        <taxon>Dikarya</taxon>
        <taxon>Ascomycota</taxon>
        <taxon>Pezizomycotina</taxon>
        <taxon>Leotiomycetes</taxon>
        <taxon>Helotiales</taxon>
        <taxon>Helotiaceae</taxon>
        <taxon>Glarea</taxon>
    </lineage>
</organism>
<dbReference type="AlphaFoldDB" id="S3CMS1"/>
<evidence type="ECO:0000313" key="2">
    <source>
        <dbReference type="EMBL" id="EPE27030.1"/>
    </source>
</evidence>
<reference evidence="2 3" key="1">
    <citation type="journal article" date="2013" name="BMC Genomics">
        <title>Genomics-driven discovery of the pneumocandin biosynthetic gene cluster in the fungus Glarea lozoyensis.</title>
        <authorList>
            <person name="Chen L."/>
            <person name="Yue Q."/>
            <person name="Zhang X."/>
            <person name="Xiang M."/>
            <person name="Wang C."/>
            <person name="Li S."/>
            <person name="Che Y."/>
            <person name="Ortiz-Lopez F.J."/>
            <person name="Bills G.F."/>
            <person name="Liu X."/>
            <person name="An Z."/>
        </authorList>
    </citation>
    <scope>NUCLEOTIDE SEQUENCE [LARGE SCALE GENOMIC DNA]</scope>
    <source>
        <strain evidence="3">ATCC 20868 / MF5171</strain>
    </source>
</reference>
<evidence type="ECO:0000313" key="3">
    <source>
        <dbReference type="Proteomes" id="UP000016922"/>
    </source>
</evidence>
<name>S3CMS1_GLAL2</name>
<dbReference type="RefSeq" id="XP_008086220.1">
    <property type="nucleotide sequence ID" value="XM_008088029.1"/>
</dbReference>
<feature type="compositionally biased region" description="Basic and acidic residues" evidence="1">
    <location>
        <begin position="1"/>
        <end position="11"/>
    </location>
</feature>